<proteinExistence type="predicted"/>
<keyword evidence="4" id="KW-1185">Reference proteome</keyword>
<feature type="compositionally biased region" description="Basic and acidic residues" evidence="1">
    <location>
        <begin position="38"/>
        <end position="50"/>
    </location>
</feature>
<organism evidence="3 4">
    <name type="scientific">Mya arenaria</name>
    <name type="common">Soft-shell clam</name>
    <dbReference type="NCBI Taxonomy" id="6604"/>
    <lineage>
        <taxon>Eukaryota</taxon>
        <taxon>Metazoa</taxon>
        <taxon>Spiralia</taxon>
        <taxon>Lophotrochozoa</taxon>
        <taxon>Mollusca</taxon>
        <taxon>Bivalvia</taxon>
        <taxon>Autobranchia</taxon>
        <taxon>Heteroconchia</taxon>
        <taxon>Euheterodonta</taxon>
        <taxon>Imparidentia</taxon>
        <taxon>Neoheterodontei</taxon>
        <taxon>Myida</taxon>
        <taxon>Myoidea</taxon>
        <taxon>Myidae</taxon>
        <taxon>Mya</taxon>
    </lineage>
</organism>
<keyword evidence="2" id="KW-0472">Membrane</keyword>
<keyword evidence="2" id="KW-1133">Transmembrane helix</keyword>
<keyword evidence="2" id="KW-0812">Transmembrane</keyword>
<evidence type="ECO:0000256" key="1">
    <source>
        <dbReference type="SAM" id="MobiDB-lite"/>
    </source>
</evidence>
<gene>
    <name evidence="3" type="ORF">MAR_003717</name>
</gene>
<reference evidence="3" key="1">
    <citation type="submission" date="2022-11" db="EMBL/GenBank/DDBJ databases">
        <title>Centuries of genome instability and evolution in soft-shell clam transmissible cancer (bioRxiv).</title>
        <authorList>
            <person name="Hart S.F.M."/>
            <person name="Yonemitsu M.A."/>
            <person name="Giersch R.M."/>
            <person name="Beal B.F."/>
            <person name="Arriagada G."/>
            <person name="Davis B.W."/>
            <person name="Ostrander E.A."/>
            <person name="Goff S.P."/>
            <person name="Metzger M.J."/>
        </authorList>
    </citation>
    <scope>NUCLEOTIDE SEQUENCE</scope>
    <source>
        <strain evidence="3">MELC-2E11</strain>
        <tissue evidence="3">Siphon/mantle</tissue>
    </source>
</reference>
<name>A0ABY7G9D7_MYAAR</name>
<feature type="non-terminal residue" evidence="3">
    <location>
        <position position="1"/>
    </location>
</feature>
<dbReference type="Proteomes" id="UP001164746">
    <property type="component" value="Chromosome 16"/>
</dbReference>
<evidence type="ECO:0000313" key="3">
    <source>
        <dbReference type="EMBL" id="WAR30149.1"/>
    </source>
</evidence>
<evidence type="ECO:0000256" key="2">
    <source>
        <dbReference type="SAM" id="Phobius"/>
    </source>
</evidence>
<protein>
    <submittedName>
        <fullName evidence="3">Uncharacterized protein</fullName>
    </submittedName>
</protein>
<feature type="region of interest" description="Disordered" evidence="1">
    <location>
        <begin position="25"/>
        <end position="65"/>
    </location>
</feature>
<evidence type="ECO:0000313" key="4">
    <source>
        <dbReference type="Proteomes" id="UP001164746"/>
    </source>
</evidence>
<accession>A0ABY7G9D7</accession>
<sequence length="352" mass="40585">IPCRRKEQIIGVGKSDQFPARLVDDIENEQSSETPNEETIKKGTEADDGFRKRKRVRSEHSSNYPIQSRHGDRWHALIVILLIHSTLSPASGQVIDRKTGIVNNVTGCLVEVDVKSEVNLRWTTLETNPLMDAIIDGKLIANYDLRHLTVNTTNMNSSETSPHKANLEIMIFVILLQLVSMVMAILPERMIDVYQTDQLMLLQLVSMANAILPERMIDIYQTDQLMLLQLVSMANAILPERMIDIYQTDQLMLLQLVSMAMAILPERMIDVYQMDQLMLLQLVSMAMAILPERMIDVYQTDQLMLLQLVSMAMAILPERMIDVYQMEQLMVDYNYRYSIYINRNLKKYMRCP</sequence>
<dbReference type="EMBL" id="CP111027">
    <property type="protein sequence ID" value="WAR30149.1"/>
    <property type="molecule type" value="Genomic_DNA"/>
</dbReference>
<feature type="transmembrane region" description="Helical" evidence="2">
    <location>
        <begin position="165"/>
        <end position="186"/>
    </location>
</feature>